<dbReference type="Proteomes" id="UP000612585">
    <property type="component" value="Unassembled WGS sequence"/>
</dbReference>
<keyword evidence="2 7" id="KW-0812">Transmembrane</keyword>
<dbReference type="GO" id="GO:0009252">
    <property type="term" value="P:peptidoglycan biosynthetic process"/>
    <property type="evidence" value="ECO:0007669"/>
    <property type="project" value="UniProtKB-UniRule"/>
</dbReference>
<dbReference type="Gene3D" id="3.30.1490.480">
    <property type="entry name" value="Endolytic murein transglycosylase"/>
    <property type="match status" value="1"/>
</dbReference>
<keyword evidence="5 7" id="KW-0456">Lyase</keyword>
<dbReference type="GO" id="GO:0071555">
    <property type="term" value="P:cell wall organization"/>
    <property type="evidence" value="ECO:0007669"/>
    <property type="project" value="UniProtKB-KW"/>
</dbReference>
<dbReference type="PANTHER" id="PTHR30518:SF2">
    <property type="entry name" value="ENDOLYTIC MUREIN TRANSGLYCOSYLASE"/>
    <property type="match status" value="1"/>
</dbReference>
<feature type="region of interest" description="Disordered" evidence="8">
    <location>
        <begin position="1"/>
        <end position="30"/>
    </location>
</feature>
<keyword evidence="4 7" id="KW-0472">Membrane</keyword>
<evidence type="ECO:0000256" key="4">
    <source>
        <dbReference type="ARBA" id="ARBA00023136"/>
    </source>
</evidence>
<dbReference type="AlphaFoldDB" id="A0A8J3Z678"/>
<evidence type="ECO:0000256" key="2">
    <source>
        <dbReference type="ARBA" id="ARBA00022692"/>
    </source>
</evidence>
<organism evidence="9 10">
    <name type="scientific">Virgisporangium aurantiacum</name>
    <dbReference type="NCBI Taxonomy" id="175570"/>
    <lineage>
        <taxon>Bacteria</taxon>
        <taxon>Bacillati</taxon>
        <taxon>Actinomycetota</taxon>
        <taxon>Actinomycetes</taxon>
        <taxon>Micromonosporales</taxon>
        <taxon>Micromonosporaceae</taxon>
        <taxon>Virgisporangium</taxon>
    </lineage>
</organism>
<sequence>MSDDLGLSFDDGEGERGRHRHRRRPGGSGGGKTAVALIVVVAILGCIGGGVWYGFDKIQNLLAAPDYNSGGSGEVQVSILANQTATQIGAELEKLDVVKSQKAFVEAAKDNPRSKEIQPGVYKLRKQMRAADALLLLLDRDQSRQVLKFTVPEGKTVIDTLNIITKETKIPLADLQEAAKDPKALGVPDFWFKRNDGKQVKPSIEGFLYPQTYEFDPGTNAKQMLTEMVGHFIEVATTLKFVDRVQAERGISPYEALITASLSQAEAGVAEDLAKIARVTYNRVYKAKIPLQYDVTANYWLQLNGKPMKPSSALTAAELDDKSSPYNTTSVKGLPIGPINNPGEAALKGAMDPPAGDWIFFVAIDKAGHSAFATTDAEHEANKKIACQNGVLTC</sequence>
<keyword evidence="10" id="KW-1185">Reference proteome</keyword>
<comment type="function">
    <text evidence="7">Functions as a peptidoglycan terminase that cleaves nascent peptidoglycan strands endolytically to terminate their elongation.</text>
</comment>
<dbReference type="Pfam" id="PF02618">
    <property type="entry name" value="YceG"/>
    <property type="match status" value="1"/>
</dbReference>
<dbReference type="RefSeq" id="WP_203998527.1">
    <property type="nucleotide sequence ID" value="NZ_BOPG01000034.1"/>
</dbReference>
<dbReference type="PANTHER" id="PTHR30518">
    <property type="entry name" value="ENDOLYTIC MUREIN TRANSGLYCOSYLASE"/>
    <property type="match status" value="1"/>
</dbReference>
<evidence type="ECO:0000313" key="9">
    <source>
        <dbReference type="EMBL" id="GIJ58171.1"/>
    </source>
</evidence>
<evidence type="ECO:0000313" key="10">
    <source>
        <dbReference type="Proteomes" id="UP000612585"/>
    </source>
</evidence>
<feature type="site" description="Important for catalytic activity" evidence="7">
    <location>
        <position position="266"/>
    </location>
</feature>
<dbReference type="HAMAP" id="MF_02065">
    <property type="entry name" value="MltG"/>
    <property type="match status" value="1"/>
</dbReference>
<evidence type="ECO:0000256" key="8">
    <source>
        <dbReference type="SAM" id="MobiDB-lite"/>
    </source>
</evidence>
<name>A0A8J3Z678_9ACTN</name>
<reference evidence="9" key="1">
    <citation type="submission" date="2021-01" db="EMBL/GenBank/DDBJ databases">
        <title>Whole genome shotgun sequence of Virgisporangium aurantiacum NBRC 16421.</title>
        <authorList>
            <person name="Komaki H."/>
            <person name="Tamura T."/>
        </authorList>
    </citation>
    <scope>NUCLEOTIDE SEQUENCE</scope>
    <source>
        <strain evidence="9">NBRC 16421</strain>
    </source>
</reference>
<protein>
    <recommendedName>
        <fullName evidence="7">Endolytic murein transglycosylase</fullName>
        <ecNumber evidence="7">4.2.2.29</ecNumber>
    </recommendedName>
    <alternativeName>
        <fullName evidence="7">Peptidoglycan lytic transglycosylase</fullName>
    </alternativeName>
    <alternativeName>
        <fullName evidence="7">Peptidoglycan polymerization terminase</fullName>
    </alternativeName>
</protein>
<dbReference type="GO" id="GO:0005886">
    <property type="term" value="C:plasma membrane"/>
    <property type="evidence" value="ECO:0007669"/>
    <property type="project" value="UniProtKB-SubCell"/>
</dbReference>
<evidence type="ECO:0000256" key="5">
    <source>
        <dbReference type="ARBA" id="ARBA00023239"/>
    </source>
</evidence>
<comment type="similarity">
    <text evidence="7">Belongs to the transglycosylase MltG family.</text>
</comment>
<dbReference type="EC" id="4.2.2.29" evidence="7"/>
<evidence type="ECO:0000256" key="7">
    <source>
        <dbReference type="HAMAP-Rule" id="MF_02065"/>
    </source>
</evidence>
<evidence type="ECO:0000256" key="1">
    <source>
        <dbReference type="ARBA" id="ARBA00022475"/>
    </source>
</evidence>
<comment type="catalytic activity">
    <reaction evidence="7">
        <text>a peptidoglycan chain = a peptidoglycan chain with N-acetyl-1,6-anhydromuramyl-[peptide] at the reducing end + a peptidoglycan chain with N-acetylglucosamine at the non-reducing end.</text>
        <dbReference type="EC" id="4.2.2.29"/>
    </reaction>
</comment>
<accession>A0A8J3Z678</accession>
<keyword evidence="6 7" id="KW-0961">Cell wall biogenesis/degradation</keyword>
<dbReference type="EMBL" id="BOPG01000034">
    <property type="protein sequence ID" value="GIJ58171.1"/>
    <property type="molecule type" value="Genomic_DNA"/>
</dbReference>
<evidence type="ECO:0000256" key="3">
    <source>
        <dbReference type="ARBA" id="ARBA00022989"/>
    </source>
</evidence>
<comment type="subcellular location">
    <subcellularLocation>
        <location evidence="7">Cell membrane</location>
        <topology evidence="7">Single-pass membrane protein</topology>
    </subcellularLocation>
</comment>
<dbReference type="NCBIfam" id="TIGR00247">
    <property type="entry name" value="endolytic transglycosylase MltG"/>
    <property type="match status" value="1"/>
</dbReference>
<keyword evidence="1 7" id="KW-1003">Cell membrane</keyword>
<dbReference type="GO" id="GO:0008932">
    <property type="term" value="F:lytic endotransglycosylase activity"/>
    <property type="evidence" value="ECO:0007669"/>
    <property type="project" value="UniProtKB-UniRule"/>
</dbReference>
<dbReference type="InterPro" id="IPR003770">
    <property type="entry name" value="MLTG-like"/>
</dbReference>
<feature type="transmembrane region" description="Helical" evidence="7">
    <location>
        <begin position="33"/>
        <end position="55"/>
    </location>
</feature>
<proteinExistence type="inferred from homology"/>
<evidence type="ECO:0000256" key="6">
    <source>
        <dbReference type="ARBA" id="ARBA00023316"/>
    </source>
</evidence>
<keyword evidence="3 7" id="KW-1133">Transmembrane helix</keyword>
<gene>
    <name evidence="7" type="primary">mltG</name>
    <name evidence="9" type="ORF">Vau01_056870</name>
</gene>
<comment type="caution">
    <text evidence="9">The sequence shown here is derived from an EMBL/GenBank/DDBJ whole genome shotgun (WGS) entry which is preliminary data.</text>
</comment>